<protein>
    <recommendedName>
        <fullName evidence="5">DUF4988 domain-containing protein</fullName>
    </recommendedName>
</protein>
<evidence type="ECO:0000256" key="1">
    <source>
        <dbReference type="SAM" id="Coils"/>
    </source>
</evidence>
<dbReference type="EMBL" id="QRYT01000042">
    <property type="protein sequence ID" value="RGV05969.1"/>
    <property type="molecule type" value="Genomic_DNA"/>
</dbReference>
<evidence type="ECO:0000313" key="3">
    <source>
        <dbReference type="EMBL" id="RGV05969.1"/>
    </source>
</evidence>
<evidence type="ECO:0000256" key="2">
    <source>
        <dbReference type="SAM" id="SignalP"/>
    </source>
</evidence>
<reference evidence="3 4" key="1">
    <citation type="submission" date="2018-08" db="EMBL/GenBank/DDBJ databases">
        <title>A genome reference for cultivated species of the human gut microbiota.</title>
        <authorList>
            <person name="Zou Y."/>
            <person name="Xue W."/>
            <person name="Luo G."/>
        </authorList>
    </citation>
    <scope>NUCLEOTIDE SEQUENCE [LARGE SCALE GENOMIC DNA]</scope>
    <source>
        <strain evidence="3 4">AF14-8</strain>
    </source>
</reference>
<keyword evidence="2" id="KW-0732">Signal</keyword>
<dbReference type="RefSeq" id="WP_117928971.1">
    <property type="nucleotide sequence ID" value="NZ_QRYT01000042.1"/>
</dbReference>
<feature type="chain" id="PRO_5019157424" description="DUF4988 domain-containing protein" evidence="2">
    <location>
        <begin position="24"/>
        <end position="894"/>
    </location>
</feature>
<dbReference type="AlphaFoldDB" id="A0A412VIG0"/>
<dbReference type="PROSITE" id="PS51257">
    <property type="entry name" value="PROKAR_LIPOPROTEIN"/>
    <property type="match status" value="1"/>
</dbReference>
<evidence type="ECO:0000313" key="4">
    <source>
        <dbReference type="Proteomes" id="UP000285379"/>
    </source>
</evidence>
<keyword evidence="1" id="KW-0175">Coiled coil</keyword>
<proteinExistence type="predicted"/>
<organism evidence="3 4">
    <name type="scientific">Phocaeicola vulgatus</name>
    <name type="common">Bacteroides vulgatus</name>
    <dbReference type="NCBI Taxonomy" id="821"/>
    <lineage>
        <taxon>Bacteria</taxon>
        <taxon>Pseudomonadati</taxon>
        <taxon>Bacteroidota</taxon>
        <taxon>Bacteroidia</taxon>
        <taxon>Bacteroidales</taxon>
        <taxon>Bacteroidaceae</taxon>
        <taxon>Phocaeicola</taxon>
    </lineage>
</organism>
<sequence length="894" mass="98174">MNKKFLSAILFGALMVSSTGTFVSCKDYDDDIDRIDNTLNDLKSQLAALQTEVSNGNWVTELTDVEGGFKVTFNNGKTYTIVNGKDGAQGEPGTPGKDGNGTTVEVKDGYWYINGEKTEYVAVTKDDLGKVKVPFINEAGMWVFYDKDGNEVVSEYKALGATYAVEANGIFTLYVPNEKGEMQTIELPTAASMISALTPDLSGEDDVLNIQYFTFLPFQNVAADKKDAYKKAWEGTKAITADKYIVSSDEYMDVRVDPVSVDAKTIPFGLVDSQNNIPSKVDFTASENKGLITTRAAYGNGLYLVDMNQTTLKDKDALTAFTNQFTAKVNGLDENRVYALNANKSFRSDYLYTVKVEAATEFAFAPIYLNSDENAITNDKVIGDGLDVIATTATDATINKTVVVNAGEPNTLFVEDASRLYDMWLSAPTEYVNEFGLVFDQTVPSFTITKNPDKITAANFPLTIHVMDNQGKVQDMELTVKLSESIDTPAEYTLIEHVIRSDAKKNYFSANLDIMKTALGDKLDSWKIKVDLTQTVIAFYNENQTAEITGAGITGYVASKVEDGVSNNVATAVANANFMKFDITNNIASQKFEIGKIYNAVVTFKTNKDEKINSIVIPFKFSIPTLASMFEKEPAVFKGDVAYAYMNIADQTTGESAYKLERAFVKYPNDVTIALDDKTAVVDDKTSDKLAVLDLKFTKTAKITLTENVDSKDGDRNGLELGYGKELIVNASDTDFEGWEYTGDDGKYTFKIKVMSPIYEGSVSAINSVVEIPATSVDGYKVGNKDIQGKTYNDIAYKVLQDLAGDWTRPEISKVAAKTDNKRVVNIADKDGKISEDWVEAVAGEGTGKNFVEGYINVKPENIENTTETQINVKVTDVWGYAKVNPIKVKVTVK</sequence>
<name>A0A412VIG0_PHOVU</name>
<gene>
    <name evidence="3" type="ORF">DWW27_15925</name>
</gene>
<accession>A0A412VIG0</accession>
<dbReference type="Proteomes" id="UP000285379">
    <property type="component" value="Unassembled WGS sequence"/>
</dbReference>
<comment type="caution">
    <text evidence="3">The sequence shown here is derived from an EMBL/GenBank/DDBJ whole genome shotgun (WGS) entry which is preliminary data.</text>
</comment>
<evidence type="ECO:0008006" key="5">
    <source>
        <dbReference type="Google" id="ProtNLM"/>
    </source>
</evidence>
<feature type="signal peptide" evidence="2">
    <location>
        <begin position="1"/>
        <end position="23"/>
    </location>
</feature>
<feature type="coiled-coil region" evidence="1">
    <location>
        <begin position="25"/>
        <end position="52"/>
    </location>
</feature>